<feature type="domain" description="B box-type" evidence="6">
    <location>
        <begin position="45"/>
        <end position="90"/>
    </location>
</feature>
<reference evidence="7" key="1">
    <citation type="submission" date="2023-03" db="EMBL/GenBank/DDBJ databases">
        <title>Chromosome-scale reference genome and RAD-based genetic map of yellow starthistle (Centaurea solstitialis) reveal putative structural variation and QTLs associated with invader traits.</title>
        <authorList>
            <person name="Reatini B."/>
            <person name="Cang F.A."/>
            <person name="Jiang Q."/>
            <person name="Mckibben M.T.W."/>
            <person name="Barker M.S."/>
            <person name="Rieseberg L.H."/>
            <person name="Dlugosch K.M."/>
        </authorList>
    </citation>
    <scope>NUCLEOTIDE SEQUENCE</scope>
    <source>
        <strain evidence="7">CAN-66</strain>
        <tissue evidence="7">Leaf</tissue>
    </source>
</reference>
<protein>
    <recommendedName>
        <fullName evidence="6">B box-type domain-containing protein</fullName>
    </recommendedName>
</protein>
<dbReference type="InterPro" id="IPR000315">
    <property type="entry name" value="Znf_B-box"/>
</dbReference>
<evidence type="ECO:0000256" key="5">
    <source>
        <dbReference type="SAM" id="MobiDB-lite"/>
    </source>
</evidence>
<feature type="region of interest" description="Disordered" evidence="5">
    <location>
        <begin position="341"/>
        <end position="401"/>
    </location>
</feature>
<feature type="compositionally biased region" description="Basic and acidic residues" evidence="5">
    <location>
        <begin position="346"/>
        <end position="366"/>
    </location>
</feature>
<dbReference type="PANTHER" id="PTHR31717">
    <property type="entry name" value="ZINC FINGER PROTEIN CONSTANS-LIKE 10"/>
    <property type="match status" value="1"/>
</dbReference>
<dbReference type="Proteomes" id="UP001172457">
    <property type="component" value="Chromosome 4"/>
</dbReference>
<feature type="compositionally biased region" description="Polar residues" evidence="5">
    <location>
        <begin position="287"/>
        <end position="306"/>
    </location>
</feature>
<dbReference type="PROSITE" id="PS50119">
    <property type="entry name" value="ZF_BBOX"/>
    <property type="match status" value="2"/>
</dbReference>
<dbReference type="PANTHER" id="PTHR31717:SF40">
    <property type="entry name" value="ZINC FINGER PROTEIN CONSTANS-LIKE 10"/>
    <property type="match status" value="1"/>
</dbReference>
<proteinExistence type="predicted"/>
<feature type="region of interest" description="Disordered" evidence="5">
    <location>
        <begin position="285"/>
        <end position="308"/>
    </location>
</feature>
<evidence type="ECO:0000259" key="6">
    <source>
        <dbReference type="PROSITE" id="PS50119"/>
    </source>
</evidence>
<name>A0AA38WLE0_9ASTR</name>
<feature type="compositionally biased region" description="Basic residues" evidence="5">
    <location>
        <begin position="373"/>
        <end position="384"/>
    </location>
</feature>
<accession>A0AA38WLE0</accession>
<dbReference type="GO" id="GO:0008270">
    <property type="term" value="F:zinc ion binding"/>
    <property type="evidence" value="ECO:0007669"/>
    <property type="project" value="UniProtKB-KW"/>
</dbReference>
<comment type="caution">
    <text evidence="7">The sequence shown here is derived from an EMBL/GenBank/DDBJ whole genome shotgun (WGS) entry which is preliminary data.</text>
</comment>
<gene>
    <name evidence="7" type="ORF">OSB04_018119</name>
</gene>
<evidence type="ECO:0000256" key="1">
    <source>
        <dbReference type="ARBA" id="ARBA00022723"/>
    </source>
</evidence>
<dbReference type="AlphaFoldDB" id="A0AA38WLE0"/>
<evidence type="ECO:0000256" key="3">
    <source>
        <dbReference type="ARBA" id="ARBA00022833"/>
    </source>
</evidence>
<organism evidence="7 8">
    <name type="scientific">Centaurea solstitialis</name>
    <name type="common">yellow star-thistle</name>
    <dbReference type="NCBI Taxonomy" id="347529"/>
    <lineage>
        <taxon>Eukaryota</taxon>
        <taxon>Viridiplantae</taxon>
        <taxon>Streptophyta</taxon>
        <taxon>Embryophyta</taxon>
        <taxon>Tracheophyta</taxon>
        <taxon>Spermatophyta</taxon>
        <taxon>Magnoliopsida</taxon>
        <taxon>eudicotyledons</taxon>
        <taxon>Gunneridae</taxon>
        <taxon>Pentapetalae</taxon>
        <taxon>asterids</taxon>
        <taxon>campanulids</taxon>
        <taxon>Asterales</taxon>
        <taxon>Asteraceae</taxon>
        <taxon>Carduoideae</taxon>
        <taxon>Cardueae</taxon>
        <taxon>Centaureinae</taxon>
        <taxon>Centaurea</taxon>
    </lineage>
</organism>
<dbReference type="EMBL" id="JARYMX010000004">
    <property type="protein sequence ID" value="KAJ9554074.1"/>
    <property type="molecule type" value="Genomic_DNA"/>
</dbReference>
<keyword evidence="1" id="KW-0479">Metal-binding</keyword>
<evidence type="ECO:0000313" key="8">
    <source>
        <dbReference type="Proteomes" id="UP001172457"/>
    </source>
</evidence>
<evidence type="ECO:0000256" key="4">
    <source>
        <dbReference type="PROSITE-ProRule" id="PRU00024"/>
    </source>
</evidence>
<keyword evidence="8" id="KW-1185">Reference proteome</keyword>
<sequence length="401" mass="45042">MMDTRYCEFCVNLRSVVYCKADAAYLCLSCDTKVHSANPLSNRHHRTLICESCRRRPTYVRCYDHHKFMCRGCDLSQHDATSSQHRKRVMNSYVGSPSARDLGILWGFDLNQFLDDHRFGSNSSASANTSVVGFETDEHIKEVCGGIQAFVVLQQLVDLLKVQTSDIDHISSVIRYQEHKLESDVYQFSQQFLLGGGRPHHHETGLDPCSSPFTQMDHLESSETEETGLQGGSFWQCKSPVPSSQLWSQNMQDLGVCEEPSCLDDLNIPDIDLTFKNFEELFRTDQEPPSTDQHTSMATSITISESSPKKARYASQIMSLSQSRLSAESSGTMCIESGISPSCGSADHHESATSKRKKNVDIKDPKQGQCGYRKARSFTQKRTKKSEGWKLKSQESGTRSC</sequence>
<dbReference type="SMART" id="SM00336">
    <property type="entry name" value="BBOX"/>
    <property type="match status" value="2"/>
</dbReference>
<dbReference type="CDD" id="cd19821">
    <property type="entry name" value="Bbox1_BBX-like"/>
    <property type="match status" value="1"/>
</dbReference>
<feature type="domain" description="B box-type" evidence="6">
    <location>
        <begin position="2"/>
        <end position="49"/>
    </location>
</feature>
<keyword evidence="3" id="KW-0862">Zinc</keyword>
<evidence type="ECO:0000256" key="2">
    <source>
        <dbReference type="ARBA" id="ARBA00022771"/>
    </source>
</evidence>
<evidence type="ECO:0000313" key="7">
    <source>
        <dbReference type="EMBL" id="KAJ9554074.1"/>
    </source>
</evidence>
<dbReference type="InterPro" id="IPR049808">
    <property type="entry name" value="CONSTANS-like_Bbox1"/>
</dbReference>
<keyword evidence="2 4" id="KW-0863">Zinc-finger</keyword>